<name>A0A2M9FZV9_9PROT</name>
<dbReference type="InterPro" id="IPR031680">
    <property type="entry name" value="Hepar_II_III_N"/>
</dbReference>
<dbReference type="InterPro" id="IPR012480">
    <property type="entry name" value="Hepar_II_III_C"/>
</dbReference>
<feature type="domain" description="Heparin-sulfate lyase N-terminal" evidence="6">
    <location>
        <begin position="148"/>
        <end position="345"/>
    </location>
</feature>
<dbReference type="OrthoDB" id="9763014at2"/>
<evidence type="ECO:0000256" key="4">
    <source>
        <dbReference type="ARBA" id="ARBA00023239"/>
    </source>
</evidence>
<feature type="domain" description="Heparinase II/III-like C-terminal" evidence="5">
    <location>
        <begin position="418"/>
        <end position="659"/>
    </location>
</feature>
<keyword evidence="2" id="KW-0732">Signal</keyword>
<evidence type="ECO:0000313" key="8">
    <source>
        <dbReference type="Proteomes" id="UP000229498"/>
    </source>
</evidence>
<reference evidence="7 8" key="1">
    <citation type="submission" date="2017-11" db="EMBL/GenBank/DDBJ databases">
        <title>Draft genome sequence of Rhizobiales bacterium SY3-13.</title>
        <authorList>
            <person name="Sun C."/>
        </authorList>
    </citation>
    <scope>NUCLEOTIDE SEQUENCE [LARGE SCALE GENOMIC DNA]</scope>
    <source>
        <strain evidence="7 8">SY3-13</strain>
    </source>
</reference>
<dbReference type="AlphaFoldDB" id="A0A2M9FZV9"/>
<dbReference type="PANTHER" id="PTHR39210:SF1">
    <property type="entry name" value="HEPARIN-SULFATE LYASE"/>
    <property type="match status" value="1"/>
</dbReference>
<dbReference type="GO" id="GO:0042597">
    <property type="term" value="C:periplasmic space"/>
    <property type="evidence" value="ECO:0007669"/>
    <property type="project" value="UniProtKB-SubCell"/>
</dbReference>
<keyword evidence="3" id="KW-0574">Periplasm</keyword>
<evidence type="ECO:0000259" key="5">
    <source>
        <dbReference type="Pfam" id="PF07940"/>
    </source>
</evidence>
<protein>
    <submittedName>
        <fullName evidence="7">Heparinase</fullName>
    </submittedName>
</protein>
<evidence type="ECO:0000256" key="2">
    <source>
        <dbReference type="ARBA" id="ARBA00022729"/>
    </source>
</evidence>
<dbReference type="Gene3D" id="2.70.98.70">
    <property type="match status" value="1"/>
</dbReference>
<accession>A0A2M9FZV9</accession>
<sequence length="671" mass="73711">MSGTQADSTAALAGFVRRVRWYRNRLRAMSAGEVAHRVREMARRQVSARRLPSSVTAFDPGDMALPEWPGLAEGVGGLAAGTRLMTQWAAHVEAVRAGRFRFLGIDWPEAASPGEPPDWHLDPATGRRWPPDAWCFDIPYRHETDFGDVKNVWELSRLQYLQPVAAYAVVAEDDAAARLCLDHLSAWIDANPPYRGVNWPSMIELAFRVVSIIVIVTLLKARIDAALRRKIMRALYQHGWWIDRFPSRFSSANNHLVAEAAALCLLGSLAPDLPGARRWRTQGRRSLEREVLNQIAPDGVGREQSPAYAALTLEWLLLAGDLGRRTGEPFSGDYWRRIARAGEFLKWITDSTGGQPRIGDDDDSRVIGNGMASEDTINSVLGCIASACGESALAPPVPTAHLRNALFPAPVPDRLWPAGMRHFAEGGYTVDRRNRTGGVPDHLLVFDHGPVGYLSIAAHGHADTLALWLHVDGRPVLIDAGTYLYHAGHAWRDHFRGTVAHNTLTIAGENSSEISGPFNWARKAGARVLALDDDPERWSVTADHDGYLETHRVRHQRRVERTGAGRFRLTDSLTGAPGDHRVEIGFLVSPHFRVEASGTGFVIRDEKATALSIRHDGPLSGWVETGRTAPERGWHSPGFGVRAPAPRIVFAGELTTGTPVVFGLSVGEGQP</sequence>
<gene>
    <name evidence="7" type="ORF">CVT23_13850</name>
</gene>
<proteinExistence type="predicted"/>
<evidence type="ECO:0000259" key="6">
    <source>
        <dbReference type="Pfam" id="PF16889"/>
    </source>
</evidence>
<evidence type="ECO:0000256" key="1">
    <source>
        <dbReference type="ARBA" id="ARBA00004418"/>
    </source>
</evidence>
<evidence type="ECO:0000256" key="3">
    <source>
        <dbReference type="ARBA" id="ARBA00022764"/>
    </source>
</evidence>
<dbReference type="EMBL" id="PHIG01000037">
    <property type="protein sequence ID" value="PJK29000.1"/>
    <property type="molecule type" value="Genomic_DNA"/>
</dbReference>
<comment type="caution">
    <text evidence="7">The sequence shown here is derived from an EMBL/GenBank/DDBJ whole genome shotgun (WGS) entry which is preliminary data.</text>
</comment>
<dbReference type="RefSeq" id="WP_109794112.1">
    <property type="nucleotide sequence ID" value="NZ_PHIG01000037.1"/>
</dbReference>
<dbReference type="Pfam" id="PF16889">
    <property type="entry name" value="Hepar_II_III_N"/>
    <property type="match status" value="1"/>
</dbReference>
<dbReference type="Pfam" id="PF07940">
    <property type="entry name" value="Hepar_II_III_C"/>
    <property type="match status" value="1"/>
</dbReference>
<comment type="subcellular location">
    <subcellularLocation>
        <location evidence="1">Periplasm</location>
    </subcellularLocation>
</comment>
<keyword evidence="8" id="KW-1185">Reference proteome</keyword>
<dbReference type="InterPro" id="IPR008929">
    <property type="entry name" value="Chondroitin_lyas"/>
</dbReference>
<organism evidence="7 8">
    <name type="scientific">Minwuia thermotolerans</name>
    <dbReference type="NCBI Taxonomy" id="2056226"/>
    <lineage>
        <taxon>Bacteria</taxon>
        <taxon>Pseudomonadati</taxon>
        <taxon>Pseudomonadota</taxon>
        <taxon>Alphaproteobacteria</taxon>
        <taxon>Minwuiales</taxon>
        <taxon>Minwuiaceae</taxon>
        <taxon>Minwuia</taxon>
    </lineage>
</organism>
<keyword evidence="4" id="KW-0456">Lyase</keyword>
<dbReference type="GO" id="GO:0016829">
    <property type="term" value="F:lyase activity"/>
    <property type="evidence" value="ECO:0007669"/>
    <property type="project" value="UniProtKB-KW"/>
</dbReference>
<dbReference type="PANTHER" id="PTHR39210">
    <property type="entry name" value="HEPARIN-SULFATE LYASE"/>
    <property type="match status" value="1"/>
</dbReference>
<dbReference type="Proteomes" id="UP000229498">
    <property type="component" value="Unassembled WGS sequence"/>
</dbReference>
<dbReference type="Gene3D" id="1.50.10.100">
    <property type="entry name" value="Chondroitin AC/alginate lyase"/>
    <property type="match status" value="1"/>
</dbReference>
<evidence type="ECO:0000313" key="7">
    <source>
        <dbReference type="EMBL" id="PJK29000.1"/>
    </source>
</evidence>
<dbReference type="SUPFAM" id="SSF48230">
    <property type="entry name" value="Chondroitin AC/alginate lyase"/>
    <property type="match status" value="1"/>
</dbReference>